<dbReference type="Pfam" id="PF21825">
    <property type="entry name" value="crAss001_48"/>
    <property type="match status" value="1"/>
</dbReference>
<dbReference type="HOGENOM" id="CLU_202406_0_0_6"/>
<dbReference type="eggNOG" id="ENOG5032TAZ">
    <property type="taxonomic scope" value="Bacteria"/>
</dbReference>
<keyword evidence="2" id="KW-1185">Reference proteome</keyword>
<evidence type="ECO:0000313" key="1">
    <source>
        <dbReference type="EMBL" id="AJW28999.1"/>
    </source>
</evidence>
<dbReference type="InterPro" id="IPR054052">
    <property type="entry name" value="Y16Q-like"/>
</dbReference>
<proteinExistence type="predicted"/>
<protein>
    <submittedName>
        <fullName evidence="1">Uncharacterized protein</fullName>
    </submittedName>
</protein>
<name>A0A0D4ZY29_9GAMM</name>
<accession>A0A0D4ZY29</accession>
<reference evidence="1 2" key="2">
    <citation type="submission" date="2015-03" db="EMBL/GenBank/DDBJ databases">
        <authorList>
            <person name="Chan K.-G."/>
        </authorList>
    </citation>
    <scope>NUCLEOTIDE SEQUENCE [LARGE SCALE GENOMIC DNA]</scope>
    <source>
        <strain evidence="1 2">RB-25</strain>
    </source>
</reference>
<dbReference type="KEGG" id="sfo:Z042_26280"/>
<dbReference type="Proteomes" id="UP000019030">
    <property type="component" value="Chromosome"/>
</dbReference>
<gene>
    <name evidence="1" type="ORF">Z042_26280</name>
</gene>
<organism evidence="1 2">
    <name type="scientific">Chania multitudinisentens RB-25</name>
    <dbReference type="NCBI Taxonomy" id="1441930"/>
    <lineage>
        <taxon>Bacteria</taxon>
        <taxon>Pseudomonadati</taxon>
        <taxon>Pseudomonadota</taxon>
        <taxon>Gammaproteobacteria</taxon>
        <taxon>Enterobacterales</taxon>
        <taxon>Yersiniaceae</taxon>
        <taxon>Chania</taxon>
    </lineage>
</organism>
<dbReference type="EMBL" id="CP007044">
    <property type="protein sequence ID" value="AJW28999.1"/>
    <property type="molecule type" value="Genomic_DNA"/>
</dbReference>
<sequence>MQPHQQRVVDERNELEDRLYRLSSFIAGTVFPRLPEQDRQLLEAQQHTMSAYVEVLTQRIELFTQTLN</sequence>
<evidence type="ECO:0000313" key="2">
    <source>
        <dbReference type="Proteomes" id="UP000019030"/>
    </source>
</evidence>
<reference evidence="1 2" key="1">
    <citation type="submission" date="2014-01" db="EMBL/GenBank/DDBJ databases">
        <title>Isolation of Serratia multitudinisentens RB-25 from Ex-Landfill site.</title>
        <authorList>
            <person name="Robson E.H.J."/>
        </authorList>
    </citation>
    <scope>NUCLEOTIDE SEQUENCE [LARGE SCALE GENOMIC DNA]</scope>
    <source>
        <strain evidence="1 2">RB-25</strain>
    </source>
</reference>
<dbReference type="AlphaFoldDB" id="A0A0D4ZY29"/>
<dbReference type="STRING" id="1441930.Z042_26280"/>